<dbReference type="GO" id="GO:0003735">
    <property type="term" value="F:structural constituent of ribosome"/>
    <property type="evidence" value="ECO:0007669"/>
    <property type="project" value="InterPro"/>
</dbReference>
<dbReference type="SMART" id="SM00739">
    <property type="entry name" value="KOW"/>
    <property type="match status" value="1"/>
</dbReference>
<dbReference type="Gene3D" id="2.30.30.30">
    <property type="match status" value="1"/>
</dbReference>
<protein>
    <recommendedName>
        <fullName evidence="4 5">Large ribosomal subunit protein uL24</fullName>
    </recommendedName>
</protein>
<dbReference type="InterPro" id="IPR003256">
    <property type="entry name" value="Ribosomal_uL24"/>
</dbReference>
<comment type="similarity">
    <text evidence="1 5 6">Belongs to the universal ribosomal protein uL24 family.</text>
</comment>
<dbReference type="InterPro" id="IPR014722">
    <property type="entry name" value="Rib_uL2_dom2"/>
</dbReference>
<dbReference type="Pfam" id="PF17136">
    <property type="entry name" value="ribosomal_L24"/>
    <property type="match status" value="1"/>
</dbReference>
<name>A0A1G2KPX4_9BACT</name>
<comment type="subunit">
    <text evidence="5">Part of the 50S ribosomal subunit.</text>
</comment>
<dbReference type="InterPro" id="IPR041988">
    <property type="entry name" value="Ribosomal_uL24_KOW"/>
</dbReference>
<comment type="caution">
    <text evidence="8">The sequence shown here is derived from an EMBL/GenBank/DDBJ whole genome shotgun (WGS) entry which is preliminary data.</text>
</comment>
<keyword evidence="2 5" id="KW-0689">Ribosomal protein</keyword>
<dbReference type="HAMAP" id="MF_01326_B">
    <property type="entry name" value="Ribosomal_uL24_B"/>
    <property type="match status" value="1"/>
</dbReference>
<dbReference type="GO" id="GO:0019843">
    <property type="term" value="F:rRNA binding"/>
    <property type="evidence" value="ECO:0007669"/>
    <property type="project" value="UniProtKB-UniRule"/>
</dbReference>
<dbReference type="GO" id="GO:1990904">
    <property type="term" value="C:ribonucleoprotein complex"/>
    <property type="evidence" value="ECO:0007669"/>
    <property type="project" value="UniProtKB-KW"/>
</dbReference>
<evidence type="ECO:0000313" key="9">
    <source>
        <dbReference type="Proteomes" id="UP000178710"/>
    </source>
</evidence>
<evidence type="ECO:0000313" key="8">
    <source>
        <dbReference type="EMBL" id="OHA01458.1"/>
    </source>
</evidence>
<evidence type="ECO:0000256" key="6">
    <source>
        <dbReference type="RuleBase" id="RU003477"/>
    </source>
</evidence>
<reference evidence="8 9" key="1">
    <citation type="journal article" date="2016" name="Nat. Commun.">
        <title>Thousands of microbial genomes shed light on interconnected biogeochemical processes in an aquifer system.</title>
        <authorList>
            <person name="Anantharaman K."/>
            <person name="Brown C.T."/>
            <person name="Hug L.A."/>
            <person name="Sharon I."/>
            <person name="Castelle C.J."/>
            <person name="Probst A.J."/>
            <person name="Thomas B.C."/>
            <person name="Singh A."/>
            <person name="Wilkins M.J."/>
            <person name="Karaoz U."/>
            <person name="Brodie E.L."/>
            <person name="Williams K.H."/>
            <person name="Hubbard S.S."/>
            <person name="Banfield J.F."/>
        </authorList>
    </citation>
    <scope>NUCLEOTIDE SEQUENCE [LARGE SCALE GENOMIC DNA]</scope>
</reference>
<sequence>MKIKKGDTIKIISGKDRGKTAKVLRTYPKANLIVAEGINLKRKHVRPRSQGKKGEIVQIPAPFSASAAMLVCSNCAKPARIGVRFDDGVKVRICKKCQVSIV</sequence>
<organism evidence="8 9">
    <name type="scientific">Candidatus Sungbacteria bacterium RIFCSPHIGHO2_02_FULL_49_20</name>
    <dbReference type="NCBI Taxonomy" id="1802272"/>
    <lineage>
        <taxon>Bacteria</taxon>
        <taxon>Candidatus Sungiibacteriota</taxon>
    </lineage>
</organism>
<dbReference type="AlphaFoldDB" id="A0A1G2KPX4"/>
<evidence type="ECO:0000256" key="1">
    <source>
        <dbReference type="ARBA" id="ARBA00010618"/>
    </source>
</evidence>
<dbReference type="Pfam" id="PF00467">
    <property type="entry name" value="KOW"/>
    <property type="match status" value="1"/>
</dbReference>
<dbReference type="PANTHER" id="PTHR12903">
    <property type="entry name" value="MITOCHONDRIAL RIBOSOMAL PROTEIN L24"/>
    <property type="match status" value="1"/>
</dbReference>
<dbReference type="PROSITE" id="PS01108">
    <property type="entry name" value="RIBOSOMAL_L24"/>
    <property type="match status" value="1"/>
</dbReference>
<dbReference type="InterPro" id="IPR005824">
    <property type="entry name" value="KOW"/>
</dbReference>
<accession>A0A1G2KPX4</accession>
<dbReference type="SUPFAM" id="SSF50104">
    <property type="entry name" value="Translation proteins SH3-like domain"/>
    <property type="match status" value="1"/>
</dbReference>
<dbReference type="InterPro" id="IPR057264">
    <property type="entry name" value="Ribosomal_uL24_C"/>
</dbReference>
<dbReference type="CDD" id="cd06089">
    <property type="entry name" value="KOW_RPL26"/>
    <property type="match status" value="1"/>
</dbReference>
<dbReference type="InterPro" id="IPR008991">
    <property type="entry name" value="Translation_prot_SH3-like_sf"/>
</dbReference>
<dbReference type="InterPro" id="IPR005825">
    <property type="entry name" value="Ribosomal_uL24_CS"/>
</dbReference>
<keyword evidence="5" id="KW-0699">rRNA-binding</keyword>
<evidence type="ECO:0000256" key="3">
    <source>
        <dbReference type="ARBA" id="ARBA00023274"/>
    </source>
</evidence>
<evidence type="ECO:0000256" key="4">
    <source>
        <dbReference type="ARBA" id="ARBA00035206"/>
    </source>
</evidence>
<dbReference type="NCBIfam" id="TIGR01079">
    <property type="entry name" value="rplX_bact"/>
    <property type="match status" value="1"/>
</dbReference>
<keyword evidence="3 5" id="KW-0687">Ribonucleoprotein</keyword>
<gene>
    <name evidence="5" type="primary">rplX</name>
    <name evidence="8" type="ORF">A3C12_03165</name>
</gene>
<proteinExistence type="inferred from homology"/>
<evidence type="ECO:0000259" key="7">
    <source>
        <dbReference type="SMART" id="SM00739"/>
    </source>
</evidence>
<keyword evidence="5" id="KW-0694">RNA-binding</keyword>
<dbReference type="GO" id="GO:0006412">
    <property type="term" value="P:translation"/>
    <property type="evidence" value="ECO:0007669"/>
    <property type="project" value="UniProtKB-UniRule"/>
</dbReference>
<comment type="function">
    <text evidence="5">One of two assembly initiator proteins, it binds directly to the 5'-end of the 23S rRNA, where it nucleates assembly of the 50S subunit.</text>
</comment>
<dbReference type="GO" id="GO:0005840">
    <property type="term" value="C:ribosome"/>
    <property type="evidence" value="ECO:0007669"/>
    <property type="project" value="UniProtKB-KW"/>
</dbReference>
<dbReference type="Proteomes" id="UP000178710">
    <property type="component" value="Unassembled WGS sequence"/>
</dbReference>
<evidence type="ECO:0000256" key="5">
    <source>
        <dbReference type="HAMAP-Rule" id="MF_01326"/>
    </source>
</evidence>
<comment type="function">
    <text evidence="5">One of the proteins that surrounds the polypeptide exit tunnel on the outside of the subunit.</text>
</comment>
<evidence type="ECO:0000256" key="2">
    <source>
        <dbReference type="ARBA" id="ARBA00022980"/>
    </source>
</evidence>
<dbReference type="EMBL" id="MHQK01000027">
    <property type="protein sequence ID" value="OHA01458.1"/>
    <property type="molecule type" value="Genomic_DNA"/>
</dbReference>
<feature type="domain" description="KOW" evidence="7">
    <location>
        <begin position="2"/>
        <end position="29"/>
    </location>
</feature>